<comment type="caution">
    <text evidence="2">The sequence shown here is derived from an EMBL/GenBank/DDBJ whole genome shotgun (WGS) entry which is preliminary data.</text>
</comment>
<gene>
    <name evidence="2" type="ORF">B0H16DRAFT_1900895</name>
</gene>
<evidence type="ECO:0000313" key="3">
    <source>
        <dbReference type="Proteomes" id="UP001215598"/>
    </source>
</evidence>
<dbReference type="AlphaFoldDB" id="A0AAD7H1J3"/>
<evidence type="ECO:0000256" key="1">
    <source>
        <dbReference type="SAM" id="MobiDB-lite"/>
    </source>
</evidence>
<accession>A0AAD7H1J3</accession>
<keyword evidence="3" id="KW-1185">Reference proteome</keyword>
<feature type="region of interest" description="Disordered" evidence="1">
    <location>
        <begin position="533"/>
        <end position="555"/>
    </location>
</feature>
<organism evidence="2 3">
    <name type="scientific">Mycena metata</name>
    <dbReference type="NCBI Taxonomy" id="1033252"/>
    <lineage>
        <taxon>Eukaryota</taxon>
        <taxon>Fungi</taxon>
        <taxon>Dikarya</taxon>
        <taxon>Basidiomycota</taxon>
        <taxon>Agaricomycotina</taxon>
        <taxon>Agaricomycetes</taxon>
        <taxon>Agaricomycetidae</taxon>
        <taxon>Agaricales</taxon>
        <taxon>Marasmiineae</taxon>
        <taxon>Mycenaceae</taxon>
        <taxon>Mycena</taxon>
    </lineage>
</organism>
<name>A0AAD7H1J3_9AGAR</name>
<protein>
    <submittedName>
        <fullName evidence="2">Uncharacterized protein</fullName>
    </submittedName>
</protein>
<sequence>MSSIHLKRAKLWQTSEFNAEWILNGVEHCRDNPEGKRAFELSLLAEFGTEGSQAAIRSCTGPLRPRRIIGKPPKEGLWWAQAAFDLGVNEEALHLFTDYVNAKDLAAPPRVLPAIKRKLGEGSVAWLSRRHEAHLNGHKMPEMDWAIGRAIAVSEYDSVRDTWEAWHASPDAFFDEIALRGKTTILSPQILENPNKDFVRLHKLDDAFRGRVYSLTLSHMVWLHASELFEDLFKMGLTTSAQIERAYKKDRHLMLRLIACFAKMEGLALHLWSNMKQVISASPNVAPCLVRQRSYKGTPMISLDPSAAGKAAQRRLNELERHVVGIIIKDTRFPFPLCDLWIKALAADPHAADQFDGRTFEVISEVAIVHEFVMQMELSTFGKGLMACANALKGTEDDFWAAMCPFKPPKTLTETNHTSGWGLAYSAMHASKDPTDFSHASNEKTTSPEMFDEMWYTDDLVLWVRSEPYTLEKRHRELARHFGLYEATDPARPTCTRRLLREHFNRVSEAQVQETARRQAAEKILNRMVTNEKTETRKAGRAETLPAPTDTLNEDDVEDRDVPEFLPSGYKLGKKVLKVFHRILDDDDETSDENNPSLTKGQIRWDVFEKVHNIIHDFERKTWQVYSPGYEKNRVWSRPITFHRPHPDSLLTPHMIKWVGARLKRNYGWTISNFTQGVDAE</sequence>
<dbReference type="Proteomes" id="UP001215598">
    <property type="component" value="Unassembled WGS sequence"/>
</dbReference>
<evidence type="ECO:0000313" key="2">
    <source>
        <dbReference type="EMBL" id="KAJ7710153.1"/>
    </source>
</evidence>
<proteinExistence type="predicted"/>
<dbReference type="PANTHER" id="PTHR40788:SF1">
    <property type="entry name" value="IPA PROTEIN"/>
    <property type="match status" value="1"/>
</dbReference>
<dbReference type="PANTHER" id="PTHR40788">
    <property type="entry name" value="CLR5 DOMAIN-CONTAINING PROTEIN-RELATED"/>
    <property type="match status" value="1"/>
</dbReference>
<reference evidence="2" key="1">
    <citation type="submission" date="2023-03" db="EMBL/GenBank/DDBJ databases">
        <title>Massive genome expansion in bonnet fungi (Mycena s.s.) driven by repeated elements and novel gene families across ecological guilds.</title>
        <authorList>
            <consortium name="Lawrence Berkeley National Laboratory"/>
            <person name="Harder C.B."/>
            <person name="Miyauchi S."/>
            <person name="Viragh M."/>
            <person name="Kuo A."/>
            <person name="Thoen E."/>
            <person name="Andreopoulos B."/>
            <person name="Lu D."/>
            <person name="Skrede I."/>
            <person name="Drula E."/>
            <person name="Henrissat B."/>
            <person name="Morin E."/>
            <person name="Kohler A."/>
            <person name="Barry K."/>
            <person name="LaButti K."/>
            <person name="Morin E."/>
            <person name="Salamov A."/>
            <person name="Lipzen A."/>
            <person name="Mereny Z."/>
            <person name="Hegedus B."/>
            <person name="Baldrian P."/>
            <person name="Stursova M."/>
            <person name="Weitz H."/>
            <person name="Taylor A."/>
            <person name="Grigoriev I.V."/>
            <person name="Nagy L.G."/>
            <person name="Martin F."/>
            <person name="Kauserud H."/>
        </authorList>
    </citation>
    <scope>NUCLEOTIDE SEQUENCE</scope>
    <source>
        <strain evidence="2">CBHHK182m</strain>
    </source>
</reference>
<dbReference type="EMBL" id="JARKIB010000414">
    <property type="protein sequence ID" value="KAJ7710153.1"/>
    <property type="molecule type" value="Genomic_DNA"/>
</dbReference>